<evidence type="ECO:0000313" key="4">
    <source>
        <dbReference type="Proteomes" id="UP000295707"/>
    </source>
</evidence>
<dbReference type="GO" id="GO:0005829">
    <property type="term" value="C:cytosol"/>
    <property type="evidence" value="ECO:0007669"/>
    <property type="project" value="UniProtKB-ARBA"/>
</dbReference>
<dbReference type="Pfam" id="PF00313">
    <property type="entry name" value="CSD"/>
    <property type="match status" value="1"/>
</dbReference>
<feature type="region of interest" description="Disordered" evidence="1">
    <location>
        <begin position="167"/>
        <end position="189"/>
    </location>
</feature>
<gene>
    <name evidence="3" type="ORF">DFR30_1915</name>
</gene>
<dbReference type="SUPFAM" id="SSF50249">
    <property type="entry name" value="Nucleic acid-binding proteins"/>
    <property type="match status" value="1"/>
</dbReference>
<dbReference type="InterPro" id="IPR012340">
    <property type="entry name" value="NA-bd_OB-fold"/>
</dbReference>
<organism evidence="3 4">
    <name type="scientific">Thiogranum longum</name>
    <dbReference type="NCBI Taxonomy" id="1537524"/>
    <lineage>
        <taxon>Bacteria</taxon>
        <taxon>Pseudomonadati</taxon>
        <taxon>Pseudomonadota</taxon>
        <taxon>Gammaproteobacteria</taxon>
        <taxon>Chromatiales</taxon>
        <taxon>Ectothiorhodospiraceae</taxon>
        <taxon>Thiogranum</taxon>
    </lineage>
</organism>
<feature type="domain" description="CSD" evidence="2">
    <location>
        <begin position="116"/>
        <end position="180"/>
    </location>
</feature>
<evidence type="ECO:0000256" key="1">
    <source>
        <dbReference type="SAM" id="MobiDB-lite"/>
    </source>
</evidence>
<dbReference type="InterPro" id="IPR011129">
    <property type="entry name" value="CSD"/>
</dbReference>
<dbReference type="PROSITE" id="PS51857">
    <property type="entry name" value="CSD_2"/>
    <property type="match status" value="1"/>
</dbReference>
<dbReference type="SUPFAM" id="SSF69754">
    <property type="entry name" value="Ribosome binding protein Y (YfiA homologue)"/>
    <property type="match status" value="1"/>
</dbReference>
<protein>
    <submittedName>
        <fullName evidence="3">Ribosomal subunit interface protein</fullName>
    </submittedName>
</protein>
<name>A0A4V2PGY5_9GAMM</name>
<dbReference type="OrthoDB" id="9782252at2"/>
<reference evidence="3 4" key="1">
    <citation type="submission" date="2019-03" db="EMBL/GenBank/DDBJ databases">
        <title>Genomic Encyclopedia of Type Strains, Phase IV (KMG-IV): sequencing the most valuable type-strain genomes for metagenomic binning, comparative biology and taxonomic classification.</title>
        <authorList>
            <person name="Goeker M."/>
        </authorList>
    </citation>
    <scope>NUCLEOTIDE SEQUENCE [LARGE SCALE GENOMIC DNA]</scope>
    <source>
        <strain evidence="3 4">DSM 19610</strain>
    </source>
</reference>
<dbReference type="AlphaFoldDB" id="A0A4V2PGY5"/>
<comment type="caution">
    <text evidence="3">The sequence shown here is derived from an EMBL/GenBank/DDBJ whole genome shotgun (WGS) entry which is preliminary data.</text>
</comment>
<dbReference type="CDD" id="cd00552">
    <property type="entry name" value="RaiA"/>
    <property type="match status" value="1"/>
</dbReference>
<dbReference type="GO" id="GO:0003676">
    <property type="term" value="F:nucleic acid binding"/>
    <property type="evidence" value="ECO:0007669"/>
    <property type="project" value="InterPro"/>
</dbReference>
<dbReference type="InterPro" id="IPR002059">
    <property type="entry name" value="CSP_DNA-bd"/>
</dbReference>
<feature type="region of interest" description="Disordered" evidence="1">
    <location>
        <begin position="103"/>
        <end position="130"/>
    </location>
</feature>
<evidence type="ECO:0000259" key="2">
    <source>
        <dbReference type="PROSITE" id="PS51857"/>
    </source>
</evidence>
<dbReference type="EMBL" id="SMFX01000001">
    <property type="protein sequence ID" value="TCK18636.1"/>
    <property type="molecule type" value="Genomic_DNA"/>
</dbReference>
<dbReference type="InterPro" id="IPR003489">
    <property type="entry name" value="RHF/RaiA"/>
</dbReference>
<proteinExistence type="predicted"/>
<sequence>MQIPLQITFQNMEPSEAVEARIREKAQKLDRFHDHIMACRVVVELVAQHQHHGKLFQIRIDITVPGNEIVVSRDSGLNHAHEDIYVAIRDAFNAARRQLEDRLRKTQRKVKSHDTPPHGRVIEYSPENGFGKIQTPDGREVYFHENSVLNGRFRQLDIGSEVRFVEEQGEMGPQASTVRPVGKHHITGP</sequence>
<dbReference type="NCBIfam" id="TIGR00741">
    <property type="entry name" value="yfiA"/>
    <property type="match status" value="1"/>
</dbReference>
<dbReference type="SMART" id="SM00357">
    <property type="entry name" value="CSP"/>
    <property type="match status" value="1"/>
</dbReference>
<feature type="compositionally biased region" description="Basic and acidic residues" evidence="1">
    <location>
        <begin position="112"/>
        <end position="121"/>
    </location>
</feature>
<dbReference type="Gene3D" id="3.30.160.100">
    <property type="entry name" value="Ribosome hibernation promotion factor-like"/>
    <property type="match status" value="1"/>
</dbReference>
<keyword evidence="4" id="KW-1185">Reference proteome</keyword>
<dbReference type="RefSeq" id="WP_132972612.1">
    <property type="nucleotide sequence ID" value="NZ_SMFX01000001.1"/>
</dbReference>
<dbReference type="InterPro" id="IPR036567">
    <property type="entry name" value="RHF-like"/>
</dbReference>
<dbReference type="Proteomes" id="UP000295707">
    <property type="component" value="Unassembled WGS sequence"/>
</dbReference>
<evidence type="ECO:0000313" key="3">
    <source>
        <dbReference type="EMBL" id="TCK18636.1"/>
    </source>
</evidence>
<dbReference type="Gene3D" id="2.40.50.140">
    <property type="entry name" value="Nucleic acid-binding proteins"/>
    <property type="match status" value="1"/>
</dbReference>
<accession>A0A4V2PGY5</accession>
<dbReference type="Pfam" id="PF02482">
    <property type="entry name" value="Ribosomal_S30AE"/>
    <property type="match status" value="1"/>
</dbReference>